<dbReference type="EMBL" id="PYGA01000031">
    <property type="protein sequence ID" value="PSK87491.1"/>
    <property type="molecule type" value="Genomic_DNA"/>
</dbReference>
<evidence type="ECO:0000256" key="5">
    <source>
        <dbReference type="SAM" id="MobiDB-lite"/>
    </source>
</evidence>
<reference evidence="7 8" key="1">
    <citation type="submission" date="2018-03" db="EMBL/GenBank/DDBJ databases">
        <title>Genomic Encyclopedia of Archaeal and Bacterial Type Strains, Phase II (KMG-II): from individual species to whole genera.</title>
        <authorList>
            <person name="Goeker M."/>
        </authorList>
    </citation>
    <scope>NUCLEOTIDE SEQUENCE [LARGE SCALE GENOMIC DNA]</scope>
    <source>
        <strain evidence="7 8">DSM 45312</strain>
    </source>
</reference>
<dbReference type="AlphaFoldDB" id="A0A2P8CR99"/>
<evidence type="ECO:0000313" key="7">
    <source>
        <dbReference type="EMBL" id="PSK87491.1"/>
    </source>
</evidence>
<dbReference type="Proteomes" id="UP000240542">
    <property type="component" value="Unassembled WGS sequence"/>
</dbReference>
<dbReference type="PANTHER" id="PTHR43004:SF19">
    <property type="entry name" value="BINDING MONOOXYGENASE, PUTATIVE (JCVI)-RELATED"/>
    <property type="match status" value="1"/>
</dbReference>
<comment type="cofactor">
    <cofactor evidence="1">
        <name>FAD</name>
        <dbReference type="ChEBI" id="CHEBI:57692"/>
    </cofactor>
</comment>
<evidence type="ECO:0000256" key="3">
    <source>
        <dbReference type="ARBA" id="ARBA00022630"/>
    </source>
</evidence>
<organism evidence="7 8">
    <name type="scientific">Murinocardiopsis flavida</name>
    <dbReference type="NCBI Taxonomy" id="645275"/>
    <lineage>
        <taxon>Bacteria</taxon>
        <taxon>Bacillati</taxon>
        <taxon>Actinomycetota</taxon>
        <taxon>Actinomycetes</taxon>
        <taxon>Streptosporangiales</taxon>
        <taxon>Nocardiopsidaceae</taxon>
        <taxon>Murinocardiopsis</taxon>
    </lineage>
</organism>
<dbReference type="GO" id="GO:0016709">
    <property type="term" value="F:oxidoreductase activity, acting on paired donors, with incorporation or reduction of molecular oxygen, NAD(P)H as one donor, and incorporation of one atom of oxygen"/>
    <property type="evidence" value="ECO:0007669"/>
    <property type="project" value="UniProtKB-ARBA"/>
</dbReference>
<keyword evidence="3" id="KW-0285">Flavoprotein</keyword>
<protein>
    <submittedName>
        <fullName evidence="7">2-polyprenyl-6-methoxyphenol hydroxylase-like FAD-dependent oxidoreductase</fullName>
    </submittedName>
</protein>
<accession>A0A2P8CR99</accession>
<dbReference type="SUPFAM" id="SSF51905">
    <property type="entry name" value="FAD/NAD(P)-binding domain"/>
    <property type="match status" value="1"/>
</dbReference>
<evidence type="ECO:0000256" key="2">
    <source>
        <dbReference type="ARBA" id="ARBA00007801"/>
    </source>
</evidence>
<dbReference type="InterPro" id="IPR050641">
    <property type="entry name" value="RIFMO-like"/>
</dbReference>
<dbReference type="NCBIfam" id="NF004832">
    <property type="entry name" value="PRK06184.1"/>
    <property type="match status" value="1"/>
</dbReference>
<dbReference type="Gene3D" id="3.50.50.60">
    <property type="entry name" value="FAD/NAD(P)-binding domain"/>
    <property type="match status" value="1"/>
</dbReference>
<dbReference type="PANTHER" id="PTHR43004">
    <property type="entry name" value="TRK SYSTEM POTASSIUM UPTAKE PROTEIN"/>
    <property type="match status" value="1"/>
</dbReference>
<comment type="similarity">
    <text evidence="2">Belongs to the PheA/TfdB FAD monooxygenase family.</text>
</comment>
<dbReference type="Gene3D" id="3.30.70.2450">
    <property type="match status" value="1"/>
</dbReference>
<dbReference type="PRINTS" id="PR00420">
    <property type="entry name" value="RNGMNOXGNASE"/>
</dbReference>
<comment type="caution">
    <text evidence="7">The sequence shown here is derived from an EMBL/GenBank/DDBJ whole genome shotgun (WGS) entry which is preliminary data.</text>
</comment>
<evidence type="ECO:0000256" key="1">
    <source>
        <dbReference type="ARBA" id="ARBA00001974"/>
    </source>
</evidence>
<evidence type="ECO:0000256" key="4">
    <source>
        <dbReference type="ARBA" id="ARBA00022827"/>
    </source>
</evidence>
<feature type="domain" description="FAD-binding" evidence="6">
    <location>
        <begin position="2"/>
        <end position="330"/>
    </location>
</feature>
<gene>
    <name evidence="7" type="ORF">CLV63_13144</name>
</gene>
<dbReference type="InterPro" id="IPR036188">
    <property type="entry name" value="FAD/NAD-bd_sf"/>
</dbReference>
<evidence type="ECO:0000313" key="8">
    <source>
        <dbReference type="Proteomes" id="UP000240542"/>
    </source>
</evidence>
<keyword evidence="4" id="KW-0274">FAD</keyword>
<dbReference type="GO" id="GO:0071949">
    <property type="term" value="F:FAD binding"/>
    <property type="evidence" value="ECO:0007669"/>
    <property type="project" value="InterPro"/>
</dbReference>
<dbReference type="Pfam" id="PF01494">
    <property type="entry name" value="FAD_binding_3"/>
    <property type="match status" value="1"/>
</dbReference>
<sequence length="504" mass="53272">MILVVGAGPTGLTLAIELARRAIDVRIIDSGGRRGSRGKGLQPRTLEVFNDLGVIDDVLASGAPYPPMRVYSGDGTVAWEGHLARRHEPGPDVPYPNVWLVPQWRTEEILRSRLARLGVHVESGTELLGFTADPHGVTARLSTGEARADYMVGCDGGHSLVRRELGIAFAGETHESERMLLADVRAEGLDRAHWHAWGDGPDDMLALCPLPGTDRFQLVAALSPGAGNPRPALPTLQDLAGRRATGVRLLDAGWISLYRVNIRMAHRFRVGRVLLAGDAAHVHSPAGGQGLNTGVQDAYNLGWKLAAADRHPRLVDTYEAERLPVAAHVLGLSTAYLRRSGGARPIAQRASDTRQLDLTYLGGPLAPDDSADPGAPEGPGGAAGQDGEHAPPADGAAAPLRPGDRAPDAPVVVAGNGVRLFDVFRGPHFTLLAFGPDAARAAADIDRRYGPELRTAALDEDGQARRAYGVSGDRLVLVRPDGHIAATAPSGTPAPITRFLEAAA</sequence>
<dbReference type="Gene3D" id="3.40.30.120">
    <property type="match status" value="1"/>
</dbReference>
<name>A0A2P8CR99_9ACTN</name>
<dbReference type="InterPro" id="IPR036249">
    <property type="entry name" value="Thioredoxin-like_sf"/>
</dbReference>
<proteinExistence type="inferred from homology"/>
<feature type="compositionally biased region" description="Low complexity" evidence="5">
    <location>
        <begin position="362"/>
        <end position="375"/>
    </location>
</feature>
<dbReference type="Pfam" id="PF21274">
    <property type="entry name" value="Rng_hyd_C"/>
    <property type="match status" value="1"/>
</dbReference>
<keyword evidence="8" id="KW-1185">Reference proteome</keyword>
<feature type="region of interest" description="Disordered" evidence="5">
    <location>
        <begin position="359"/>
        <end position="404"/>
    </location>
</feature>
<dbReference type="InterPro" id="IPR002938">
    <property type="entry name" value="FAD-bd"/>
</dbReference>
<dbReference type="SUPFAM" id="SSF52833">
    <property type="entry name" value="Thioredoxin-like"/>
    <property type="match status" value="1"/>
</dbReference>
<evidence type="ECO:0000259" key="6">
    <source>
        <dbReference type="Pfam" id="PF01494"/>
    </source>
</evidence>